<evidence type="ECO:0000313" key="3">
    <source>
        <dbReference type="Proteomes" id="UP000007151"/>
    </source>
</evidence>
<reference evidence="2 3" key="1">
    <citation type="journal article" date="2011" name="Cell">
        <title>The monarch butterfly genome yields insights into long-distance migration.</title>
        <authorList>
            <person name="Zhan S."/>
            <person name="Merlin C."/>
            <person name="Boore J.L."/>
            <person name="Reppert S.M."/>
        </authorList>
    </citation>
    <scope>NUCLEOTIDE SEQUENCE [LARGE SCALE GENOMIC DNA]</scope>
    <source>
        <strain evidence="2">F-2</strain>
    </source>
</reference>
<feature type="non-terminal residue" evidence="2">
    <location>
        <position position="1"/>
    </location>
</feature>
<feature type="compositionally biased region" description="Acidic residues" evidence="1">
    <location>
        <begin position="104"/>
        <end position="114"/>
    </location>
</feature>
<dbReference type="EMBL" id="AGBW02009370">
    <property type="protein sequence ID" value="OWR50981.1"/>
    <property type="molecule type" value="Genomic_DNA"/>
</dbReference>
<proteinExistence type="predicted"/>
<gene>
    <name evidence="2" type="ORF">KGM_211991B</name>
</gene>
<evidence type="ECO:0000256" key="1">
    <source>
        <dbReference type="SAM" id="MobiDB-lite"/>
    </source>
</evidence>
<accession>A0A212FB69</accession>
<comment type="caution">
    <text evidence="2">The sequence shown here is derived from an EMBL/GenBank/DDBJ whole genome shotgun (WGS) entry which is preliminary data.</text>
</comment>
<dbReference type="KEGG" id="dpl:KGM_211991B"/>
<feature type="compositionally biased region" description="Basic and acidic residues" evidence="1">
    <location>
        <begin position="83"/>
        <end position="103"/>
    </location>
</feature>
<sequence length="114" mass="13840">PDQDQQDQSRRRLRFRIADSEPVKFGQRNDRSRYRNDDYNYNYLRKIAQGKASPYQVRDNNQQSYYDLGQPAPYQPSSANSQYDDRDANYYRGSYLRDDQYRIDDDDDDDDRRD</sequence>
<protein>
    <submittedName>
        <fullName evidence="2">Uncharacterized protein</fullName>
    </submittedName>
</protein>
<keyword evidence="3" id="KW-1185">Reference proteome</keyword>
<feature type="compositionally biased region" description="Basic and acidic residues" evidence="1">
    <location>
        <begin position="16"/>
        <end position="37"/>
    </location>
</feature>
<dbReference type="InParanoid" id="A0A212FB69"/>
<organism evidence="2 3">
    <name type="scientific">Danaus plexippus plexippus</name>
    <dbReference type="NCBI Taxonomy" id="278856"/>
    <lineage>
        <taxon>Eukaryota</taxon>
        <taxon>Metazoa</taxon>
        <taxon>Ecdysozoa</taxon>
        <taxon>Arthropoda</taxon>
        <taxon>Hexapoda</taxon>
        <taxon>Insecta</taxon>
        <taxon>Pterygota</taxon>
        <taxon>Neoptera</taxon>
        <taxon>Endopterygota</taxon>
        <taxon>Lepidoptera</taxon>
        <taxon>Glossata</taxon>
        <taxon>Ditrysia</taxon>
        <taxon>Papilionoidea</taxon>
        <taxon>Nymphalidae</taxon>
        <taxon>Danainae</taxon>
        <taxon>Danaini</taxon>
        <taxon>Danaina</taxon>
        <taxon>Danaus</taxon>
        <taxon>Danaus</taxon>
    </lineage>
</organism>
<feature type="region of interest" description="Disordered" evidence="1">
    <location>
        <begin position="64"/>
        <end position="114"/>
    </location>
</feature>
<name>A0A212FB69_DANPL</name>
<dbReference type="AlphaFoldDB" id="A0A212FB69"/>
<dbReference type="Proteomes" id="UP000007151">
    <property type="component" value="Unassembled WGS sequence"/>
</dbReference>
<feature type="region of interest" description="Disordered" evidence="1">
    <location>
        <begin position="1"/>
        <end position="37"/>
    </location>
</feature>
<evidence type="ECO:0000313" key="2">
    <source>
        <dbReference type="EMBL" id="OWR50981.1"/>
    </source>
</evidence>